<name>A0ABP0UPS0_9BRYO</name>
<evidence type="ECO:0000313" key="5">
    <source>
        <dbReference type="EMBL" id="CAK9226968.1"/>
    </source>
</evidence>
<organism evidence="5 6">
    <name type="scientific">Sphagnum troendelagicum</name>
    <dbReference type="NCBI Taxonomy" id="128251"/>
    <lineage>
        <taxon>Eukaryota</taxon>
        <taxon>Viridiplantae</taxon>
        <taxon>Streptophyta</taxon>
        <taxon>Embryophyta</taxon>
        <taxon>Bryophyta</taxon>
        <taxon>Sphagnophytina</taxon>
        <taxon>Sphagnopsida</taxon>
        <taxon>Sphagnales</taxon>
        <taxon>Sphagnaceae</taxon>
        <taxon>Sphagnum</taxon>
    </lineage>
</organism>
<dbReference type="EMBL" id="OZ019897">
    <property type="protein sequence ID" value="CAK9226968.1"/>
    <property type="molecule type" value="Genomic_DNA"/>
</dbReference>
<keyword evidence="3" id="KW-0472">Membrane</keyword>
<keyword evidence="3" id="KW-1133">Transmembrane helix</keyword>
<accession>A0ABP0UPS0</accession>
<dbReference type="PANTHER" id="PTHR47714">
    <property type="entry name" value="CRS1/YHBY DOMAIN CONTAINING PROTEIN, EXPRESSED"/>
    <property type="match status" value="1"/>
</dbReference>
<dbReference type="PANTHER" id="PTHR47714:SF1">
    <property type="entry name" value="RNA-BINDING CRS1 _ YHBY (CRM) DOMAIN PROTEIN"/>
    <property type="match status" value="1"/>
</dbReference>
<protein>
    <recommendedName>
        <fullName evidence="4">CRM domain-containing protein</fullName>
    </recommendedName>
</protein>
<dbReference type="Gene3D" id="3.30.110.60">
    <property type="entry name" value="YhbY-like"/>
    <property type="match status" value="1"/>
</dbReference>
<keyword evidence="6" id="KW-1185">Reference proteome</keyword>
<feature type="domain" description="CRM" evidence="4">
    <location>
        <begin position="1"/>
        <end position="71"/>
    </location>
</feature>
<evidence type="ECO:0000313" key="6">
    <source>
        <dbReference type="Proteomes" id="UP001497512"/>
    </source>
</evidence>
<keyword evidence="1 2" id="KW-0694">RNA-binding</keyword>
<evidence type="ECO:0000259" key="4">
    <source>
        <dbReference type="PROSITE" id="PS51295"/>
    </source>
</evidence>
<dbReference type="SUPFAM" id="SSF75471">
    <property type="entry name" value="YhbY-like"/>
    <property type="match status" value="1"/>
</dbReference>
<proteinExistence type="predicted"/>
<dbReference type="Proteomes" id="UP001497512">
    <property type="component" value="Chromosome 5"/>
</dbReference>
<keyword evidence="3" id="KW-0812">Transmembrane</keyword>
<gene>
    <name evidence="5" type="ORF">CSSPTR1EN2_LOCUS18504</name>
</gene>
<dbReference type="PROSITE" id="PS51295">
    <property type="entry name" value="CRM"/>
    <property type="match status" value="1"/>
</dbReference>
<evidence type="ECO:0000256" key="1">
    <source>
        <dbReference type="ARBA" id="ARBA00022884"/>
    </source>
</evidence>
<feature type="transmembrane region" description="Helical" evidence="3">
    <location>
        <begin position="85"/>
        <end position="103"/>
    </location>
</feature>
<dbReference type="InterPro" id="IPR001890">
    <property type="entry name" value="RNA-binding_CRM"/>
</dbReference>
<sequence length="111" mass="12279">MGVTANVVTAISDALEANELIKVRVLDNLADEMEDTVWELESRTEAQVVGIIGRTLLLYQPSLRKFAAAQAAEEKLQQQQRRAHTGGVSAGWVGFFVFVPWYISSLSLFLP</sequence>
<evidence type="ECO:0000256" key="3">
    <source>
        <dbReference type="SAM" id="Phobius"/>
    </source>
</evidence>
<dbReference type="Pfam" id="PF01985">
    <property type="entry name" value="CRS1_YhbY"/>
    <property type="match status" value="1"/>
</dbReference>
<dbReference type="InterPro" id="IPR035920">
    <property type="entry name" value="YhbY-like_sf"/>
</dbReference>
<dbReference type="SMART" id="SM01103">
    <property type="entry name" value="CRS1_YhbY"/>
    <property type="match status" value="1"/>
</dbReference>
<evidence type="ECO:0000256" key="2">
    <source>
        <dbReference type="PROSITE-ProRule" id="PRU00626"/>
    </source>
</evidence>
<reference evidence="5" key="1">
    <citation type="submission" date="2024-02" db="EMBL/GenBank/DDBJ databases">
        <authorList>
            <consortium name="ELIXIR-Norway"/>
            <consortium name="Elixir Norway"/>
        </authorList>
    </citation>
    <scope>NUCLEOTIDE SEQUENCE</scope>
</reference>